<accession>A0A1F7SFN0</accession>
<dbReference type="Gene3D" id="3.90.10.10">
    <property type="entry name" value="Cytochrome C3"/>
    <property type="match status" value="2"/>
</dbReference>
<keyword evidence="1" id="KW-0472">Membrane</keyword>
<evidence type="ECO:0000256" key="1">
    <source>
        <dbReference type="SAM" id="Phobius"/>
    </source>
</evidence>
<protein>
    <recommendedName>
        <fullName evidence="2">Cytochrome c7-like domain-containing protein</fullName>
    </recommendedName>
</protein>
<dbReference type="Proteomes" id="UP000178082">
    <property type="component" value="Unassembled WGS sequence"/>
</dbReference>
<organism evidence="3 4">
    <name type="scientific">Candidatus Schekmanbacteria bacterium RIFCSPLOWO2_12_FULL_38_15</name>
    <dbReference type="NCBI Taxonomy" id="1817883"/>
    <lineage>
        <taxon>Bacteria</taxon>
        <taxon>Candidatus Schekmaniibacteriota</taxon>
    </lineage>
</organism>
<dbReference type="InterPro" id="IPR036280">
    <property type="entry name" value="Multihaem_cyt_sf"/>
</dbReference>
<evidence type="ECO:0000313" key="4">
    <source>
        <dbReference type="Proteomes" id="UP000178082"/>
    </source>
</evidence>
<dbReference type="PANTHER" id="PTHR39425">
    <property type="entry name" value="LIPOPROTEIN CYTOCHROME C"/>
    <property type="match status" value="1"/>
</dbReference>
<dbReference type="SUPFAM" id="SSF48695">
    <property type="entry name" value="Multiheme cytochromes"/>
    <property type="match status" value="1"/>
</dbReference>
<dbReference type="AlphaFoldDB" id="A0A1F7SFN0"/>
<dbReference type="InterPro" id="IPR029467">
    <property type="entry name" value="Cyt_c7-like"/>
</dbReference>
<dbReference type="PANTHER" id="PTHR39425:SF1">
    <property type="entry name" value="CYTOCHROME C7-LIKE DOMAIN-CONTAINING PROTEIN"/>
    <property type="match status" value="1"/>
</dbReference>
<proteinExistence type="predicted"/>
<dbReference type="PROSITE" id="PS51257">
    <property type="entry name" value="PROKAR_LIPOPROTEIN"/>
    <property type="match status" value="1"/>
</dbReference>
<dbReference type="Pfam" id="PF14522">
    <property type="entry name" value="Cytochrome_C7"/>
    <property type="match status" value="1"/>
</dbReference>
<reference evidence="3 4" key="1">
    <citation type="journal article" date="2016" name="Nat. Commun.">
        <title>Thousands of microbial genomes shed light on interconnected biogeochemical processes in an aquifer system.</title>
        <authorList>
            <person name="Anantharaman K."/>
            <person name="Brown C.T."/>
            <person name="Hug L.A."/>
            <person name="Sharon I."/>
            <person name="Castelle C.J."/>
            <person name="Probst A.J."/>
            <person name="Thomas B.C."/>
            <person name="Singh A."/>
            <person name="Wilkins M.J."/>
            <person name="Karaoz U."/>
            <person name="Brodie E.L."/>
            <person name="Williams K.H."/>
            <person name="Hubbard S.S."/>
            <person name="Banfield J.F."/>
        </authorList>
    </citation>
    <scope>NUCLEOTIDE SEQUENCE [LARGE SCALE GENOMIC DNA]</scope>
</reference>
<keyword evidence="1" id="KW-0812">Transmembrane</keyword>
<feature type="transmembrane region" description="Helical" evidence="1">
    <location>
        <begin position="7"/>
        <end position="24"/>
    </location>
</feature>
<keyword evidence="1" id="KW-1133">Transmembrane helix</keyword>
<dbReference type="EMBL" id="MGDI01000031">
    <property type="protein sequence ID" value="OGL52603.1"/>
    <property type="molecule type" value="Genomic_DNA"/>
</dbReference>
<sequence length="309" mass="35496">MSKNLKIFLLIIIPFTIIAFWFVSGCREDEMGLNFSHKKHTGAEELNIACDTCHKIADDGIKSSIPTHEECSQCHDIDEKQPSEECLICHSRKDKKVEVRKKISTVEDLIFSHQIHIDQGFECDACHVKIRKTLKFVIPDIPNMAICMKCHKEKGGSLECKTCHKRIREGTMPKSHGLAESPISHNATWRIMHGSEVEKDGKKCYMCHQKSDCDECHTSQKPKSHTLTWKQEVHGRFATMDRYKCVVCHEADFCSRCHQERPTSHYSSNFILTHKNVAGMNARSCVVCHERDFCQSCHRGKLKIDKLVR</sequence>
<feature type="domain" description="Cytochrome c7-like" evidence="2">
    <location>
        <begin position="110"/>
        <end position="165"/>
    </location>
</feature>
<evidence type="ECO:0000259" key="2">
    <source>
        <dbReference type="Pfam" id="PF14522"/>
    </source>
</evidence>
<comment type="caution">
    <text evidence="3">The sequence shown here is derived from an EMBL/GenBank/DDBJ whole genome shotgun (WGS) entry which is preliminary data.</text>
</comment>
<name>A0A1F7SFN0_9BACT</name>
<gene>
    <name evidence="3" type="ORF">A3G31_11605</name>
</gene>
<dbReference type="STRING" id="1817883.A3G31_11605"/>
<evidence type="ECO:0000313" key="3">
    <source>
        <dbReference type="EMBL" id="OGL52603.1"/>
    </source>
</evidence>